<dbReference type="Pfam" id="PF13414">
    <property type="entry name" value="TPR_11"/>
    <property type="match status" value="1"/>
</dbReference>
<keyword evidence="6" id="KW-1185">Reference proteome</keyword>
<keyword evidence="4" id="KW-0472">Membrane</keyword>
<dbReference type="Pfam" id="PF13432">
    <property type="entry name" value="TPR_16"/>
    <property type="match status" value="1"/>
</dbReference>
<dbReference type="EMBL" id="ACJM01000004">
    <property type="protein sequence ID" value="EEG78219.1"/>
    <property type="molecule type" value="Genomic_DNA"/>
</dbReference>
<dbReference type="OrthoDB" id="1737781at2"/>
<feature type="repeat" description="TPR" evidence="3">
    <location>
        <begin position="185"/>
        <end position="218"/>
    </location>
</feature>
<dbReference type="eggNOG" id="COG0457">
    <property type="taxonomic scope" value="Bacteria"/>
</dbReference>
<gene>
    <name evidence="5" type="ORF">DealDRAFT_1096</name>
</gene>
<protein>
    <submittedName>
        <fullName evidence="5">TPR repeat-containing protein</fullName>
    </submittedName>
</protein>
<comment type="caution">
    <text evidence="5">The sequence shown here is derived from an EMBL/GenBank/DDBJ whole genome shotgun (WGS) entry which is preliminary data.</text>
</comment>
<dbReference type="PANTHER" id="PTHR44858:SF1">
    <property type="entry name" value="UDP-N-ACETYLGLUCOSAMINE--PEPTIDE N-ACETYLGLUCOSAMINYLTRANSFERASE SPINDLY-RELATED"/>
    <property type="match status" value="1"/>
</dbReference>
<evidence type="ECO:0000313" key="5">
    <source>
        <dbReference type="EMBL" id="EEG78219.1"/>
    </source>
</evidence>
<evidence type="ECO:0000256" key="3">
    <source>
        <dbReference type="PROSITE-ProRule" id="PRU00339"/>
    </source>
</evidence>
<dbReference type="SMART" id="SM00028">
    <property type="entry name" value="TPR"/>
    <property type="match status" value="4"/>
</dbReference>
<proteinExistence type="predicted"/>
<feature type="repeat" description="TPR" evidence="3">
    <location>
        <begin position="117"/>
        <end position="150"/>
    </location>
</feature>
<feature type="repeat" description="TPR" evidence="3">
    <location>
        <begin position="151"/>
        <end position="184"/>
    </location>
</feature>
<keyword evidence="1" id="KW-0677">Repeat</keyword>
<feature type="transmembrane region" description="Helical" evidence="4">
    <location>
        <begin position="32"/>
        <end position="56"/>
    </location>
</feature>
<evidence type="ECO:0000256" key="4">
    <source>
        <dbReference type="SAM" id="Phobius"/>
    </source>
</evidence>
<keyword evidence="2 3" id="KW-0802">TPR repeat</keyword>
<dbReference type="SUPFAM" id="SSF48452">
    <property type="entry name" value="TPR-like"/>
    <property type="match status" value="1"/>
</dbReference>
<dbReference type="InterPro" id="IPR050498">
    <property type="entry name" value="Ycf3"/>
</dbReference>
<sequence length="230" mass="26433">MSNNQMVSTAADFYRDEMLKQRPNPKVSATKAWITIVITFMFANVILYGIGQLFFWDRYSADPYYIQQFEALRQRVAQDPDNVENHVNLGWAYFQKDDLNQALAHFDKAASLDDNYFPAFFHRGLTYMQMERYDLAVRSFTTAVSLAPRDHVSQLNLGIAYARQNQFERAHEALSAAYLLNPRSTELLIELGFVYEQLGDLDKAIESYQGVIAFDPNNTEARTALENLGQ</sequence>
<dbReference type="RefSeq" id="WP_008515592.1">
    <property type="nucleotide sequence ID" value="NZ_ACJM01000004.1"/>
</dbReference>
<keyword evidence="4" id="KW-0812">Transmembrane</keyword>
<dbReference type="STRING" id="555088.DealDRAFT_1096"/>
<accession>C0GF37</accession>
<dbReference type="InterPro" id="IPR019734">
    <property type="entry name" value="TPR_rpt"/>
</dbReference>
<dbReference type="AlphaFoldDB" id="C0GF37"/>
<dbReference type="PANTHER" id="PTHR44858">
    <property type="entry name" value="TETRATRICOPEPTIDE REPEAT PROTEIN 6"/>
    <property type="match status" value="1"/>
</dbReference>
<reference evidence="5 6" key="1">
    <citation type="submission" date="2009-02" db="EMBL/GenBank/DDBJ databases">
        <title>Sequencing of the draft genome and assembly of Dethiobacter alkaliphilus AHT 1.</title>
        <authorList>
            <consortium name="US DOE Joint Genome Institute (JGI-PGF)"/>
            <person name="Lucas S."/>
            <person name="Copeland A."/>
            <person name="Lapidus A."/>
            <person name="Glavina del Rio T."/>
            <person name="Dalin E."/>
            <person name="Tice H."/>
            <person name="Bruce D."/>
            <person name="Goodwin L."/>
            <person name="Pitluck S."/>
            <person name="Larimer F."/>
            <person name="Land M.L."/>
            <person name="Hauser L."/>
            <person name="Muyzer G."/>
        </authorList>
    </citation>
    <scope>NUCLEOTIDE SEQUENCE [LARGE SCALE GENOMIC DNA]</scope>
    <source>
        <strain evidence="5 6">AHT 1</strain>
    </source>
</reference>
<name>C0GF37_DETAL</name>
<dbReference type="Gene3D" id="1.25.40.10">
    <property type="entry name" value="Tetratricopeptide repeat domain"/>
    <property type="match status" value="1"/>
</dbReference>
<organism evidence="5 6">
    <name type="scientific">Dethiobacter alkaliphilus AHT 1</name>
    <dbReference type="NCBI Taxonomy" id="555088"/>
    <lineage>
        <taxon>Bacteria</taxon>
        <taxon>Bacillati</taxon>
        <taxon>Bacillota</taxon>
        <taxon>Dethiobacteria</taxon>
        <taxon>Dethiobacterales</taxon>
        <taxon>Dethiobacteraceae</taxon>
        <taxon>Dethiobacter</taxon>
    </lineage>
</organism>
<dbReference type="Proteomes" id="UP000006443">
    <property type="component" value="Unassembled WGS sequence"/>
</dbReference>
<keyword evidence="4" id="KW-1133">Transmembrane helix</keyword>
<dbReference type="InterPro" id="IPR011990">
    <property type="entry name" value="TPR-like_helical_dom_sf"/>
</dbReference>
<evidence type="ECO:0000256" key="1">
    <source>
        <dbReference type="ARBA" id="ARBA00022737"/>
    </source>
</evidence>
<evidence type="ECO:0000256" key="2">
    <source>
        <dbReference type="ARBA" id="ARBA00022803"/>
    </source>
</evidence>
<feature type="repeat" description="TPR" evidence="3">
    <location>
        <begin position="83"/>
        <end position="116"/>
    </location>
</feature>
<evidence type="ECO:0000313" key="6">
    <source>
        <dbReference type="Proteomes" id="UP000006443"/>
    </source>
</evidence>
<dbReference type="PROSITE" id="PS50293">
    <property type="entry name" value="TPR_REGION"/>
    <property type="match status" value="1"/>
</dbReference>
<dbReference type="PROSITE" id="PS50005">
    <property type="entry name" value="TPR"/>
    <property type="match status" value="4"/>
</dbReference>